<dbReference type="PANTHER" id="PTHR12879">
    <property type="entry name" value="SPHINGOLIPID DELTA 4 DESATURASE/C-4 HYDROXYLASE PROTEIN DES2"/>
    <property type="match status" value="1"/>
</dbReference>
<dbReference type="CDD" id="cd03508">
    <property type="entry name" value="Delta4-sphingolipid-FADS-like"/>
    <property type="match status" value="1"/>
</dbReference>
<dbReference type="PIRSF" id="PIRSF017228">
    <property type="entry name" value="Sphnglp_dlt4_des"/>
    <property type="match status" value="1"/>
</dbReference>
<evidence type="ECO:0000259" key="12">
    <source>
        <dbReference type="SMART" id="SM01269"/>
    </source>
</evidence>
<keyword evidence="7 9" id="KW-0443">Lipid metabolism</keyword>
<dbReference type="AlphaFoldDB" id="A0A7M5V7M6"/>
<proteinExistence type="inferred from homology"/>
<evidence type="ECO:0000256" key="7">
    <source>
        <dbReference type="ARBA" id="ARBA00023098"/>
    </source>
</evidence>
<comment type="subcellular location">
    <subcellularLocation>
        <location evidence="1">Membrane</location>
        <topology evidence="1">Multi-pass membrane protein</topology>
    </subcellularLocation>
</comment>
<evidence type="ECO:0000256" key="10">
    <source>
        <dbReference type="SAM" id="MobiDB-lite"/>
    </source>
</evidence>
<dbReference type="GO" id="GO:0042284">
    <property type="term" value="F:sphingolipid delta-4 desaturase activity"/>
    <property type="evidence" value="ECO:0007669"/>
    <property type="project" value="UniProtKB-UniRule"/>
</dbReference>
<dbReference type="EnsemblMetazoa" id="CLYHEMT003831.1">
    <property type="protein sequence ID" value="CLYHEMP003831.1"/>
    <property type="gene ID" value="CLYHEMG003831"/>
</dbReference>
<name>A0A7M5V7M6_9CNID</name>
<evidence type="ECO:0000313" key="14">
    <source>
        <dbReference type="Proteomes" id="UP000594262"/>
    </source>
</evidence>
<keyword evidence="6 9" id="KW-0560">Oxidoreductase</keyword>
<evidence type="ECO:0000256" key="3">
    <source>
        <dbReference type="ARBA" id="ARBA00012021"/>
    </source>
</evidence>
<feature type="domain" description="Sphingolipid delta4-desaturase N-terminal" evidence="12">
    <location>
        <begin position="5"/>
        <end position="43"/>
    </location>
</feature>
<evidence type="ECO:0000256" key="4">
    <source>
        <dbReference type="ARBA" id="ARBA00022692"/>
    </source>
</evidence>
<dbReference type="InterPro" id="IPR013866">
    <property type="entry name" value="Sphingolipid_d4-desaturase_N"/>
</dbReference>
<evidence type="ECO:0000256" key="9">
    <source>
        <dbReference type="PIRNR" id="PIRNR017228"/>
    </source>
</evidence>
<organism evidence="13 14">
    <name type="scientific">Clytia hemisphaerica</name>
    <dbReference type="NCBI Taxonomy" id="252671"/>
    <lineage>
        <taxon>Eukaryota</taxon>
        <taxon>Metazoa</taxon>
        <taxon>Cnidaria</taxon>
        <taxon>Hydrozoa</taxon>
        <taxon>Hydroidolina</taxon>
        <taxon>Leptothecata</taxon>
        <taxon>Obeliida</taxon>
        <taxon>Clytiidae</taxon>
        <taxon>Clytia</taxon>
    </lineage>
</organism>
<feature type="region of interest" description="Disordered" evidence="10">
    <location>
        <begin position="324"/>
        <end position="360"/>
    </location>
</feature>
<accession>A0A7M5V7M6</accession>
<keyword evidence="4 11" id="KW-0812">Transmembrane</keyword>
<dbReference type="EC" id="1.14.19.17" evidence="3"/>
<keyword evidence="14" id="KW-1185">Reference proteome</keyword>
<feature type="transmembrane region" description="Helical" evidence="11">
    <location>
        <begin position="189"/>
        <end position="206"/>
    </location>
</feature>
<feature type="transmembrane region" description="Helical" evidence="11">
    <location>
        <begin position="45"/>
        <end position="64"/>
    </location>
</feature>
<keyword evidence="8 9" id="KW-0472">Membrane</keyword>
<dbReference type="SMART" id="SM01269">
    <property type="entry name" value="Lipid_DES"/>
    <property type="match status" value="1"/>
</dbReference>
<comment type="similarity">
    <text evidence="2 9">Belongs to the fatty acid desaturase type 1 family. DEGS subfamily.</text>
</comment>
<evidence type="ECO:0000256" key="5">
    <source>
        <dbReference type="ARBA" id="ARBA00022989"/>
    </source>
</evidence>
<sequence>MGAAVTREDFFWSSDNEPHAKRRKEILDKHPEIKKLMVVDHVFKYNVLALASFQLFMAFLMSYLDVSWLNLALVTYIVSGTANHALLLAIHEIAHNMAFGHVKPLYNRIFGIIVNMPIGVPMAMSFKKYHLEHHRYQGHENIDVDIPTEIEARLFTTTMGKAIWMFLQPFFYALRPLVVNPKVACKLEVFNFILQIVFDVIIFQYFGGKALFYLIAGSLLGMGLHPVAGHFISEHYMFSSEHDTYSYYGILNKLTFNVGYHNEHHDFPNVPGSLLPKVREYAPEYYNNLPYHTSWVKVLYDYVTDPTIGPYARMKRKEYVFKKSTAKKNGASNGHVNEQKVENGHPKEANGVSNGTHKAD</sequence>
<dbReference type="OrthoDB" id="200948at2759"/>
<evidence type="ECO:0000256" key="11">
    <source>
        <dbReference type="SAM" id="Phobius"/>
    </source>
</evidence>
<protein>
    <recommendedName>
        <fullName evidence="3">sphingolipid 4-desaturase</fullName>
        <ecNumber evidence="3">1.14.19.17</ecNumber>
    </recommendedName>
</protein>
<dbReference type="RefSeq" id="XP_066923566.1">
    <property type="nucleotide sequence ID" value="XM_067067465.1"/>
</dbReference>
<evidence type="ECO:0000313" key="13">
    <source>
        <dbReference type="EnsemblMetazoa" id="CLYHEMP003831.1"/>
    </source>
</evidence>
<evidence type="ECO:0000256" key="8">
    <source>
        <dbReference type="ARBA" id="ARBA00023136"/>
    </source>
</evidence>
<dbReference type="Pfam" id="PF00487">
    <property type="entry name" value="FA_desaturase"/>
    <property type="match status" value="1"/>
</dbReference>
<dbReference type="GeneID" id="136810874"/>
<evidence type="ECO:0000256" key="1">
    <source>
        <dbReference type="ARBA" id="ARBA00004141"/>
    </source>
</evidence>
<dbReference type="InterPro" id="IPR011388">
    <property type="entry name" value="DES1/DES2"/>
</dbReference>
<dbReference type="InterPro" id="IPR005804">
    <property type="entry name" value="FA_desaturase_dom"/>
</dbReference>
<dbReference type="Proteomes" id="UP000594262">
    <property type="component" value="Unplaced"/>
</dbReference>
<evidence type="ECO:0000256" key="6">
    <source>
        <dbReference type="ARBA" id="ARBA00023002"/>
    </source>
</evidence>
<feature type="transmembrane region" description="Helical" evidence="11">
    <location>
        <begin position="71"/>
        <end position="93"/>
    </location>
</feature>
<reference evidence="13" key="1">
    <citation type="submission" date="2021-01" db="UniProtKB">
        <authorList>
            <consortium name="EnsemblMetazoa"/>
        </authorList>
    </citation>
    <scope>IDENTIFICATION</scope>
</reference>
<dbReference type="GO" id="GO:0016020">
    <property type="term" value="C:membrane"/>
    <property type="evidence" value="ECO:0007669"/>
    <property type="project" value="UniProtKB-SubCell"/>
</dbReference>
<feature type="compositionally biased region" description="Polar residues" evidence="10">
    <location>
        <begin position="351"/>
        <end position="360"/>
    </location>
</feature>
<dbReference type="PANTHER" id="PTHR12879:SF8">
    <property type="entry name" value="SPHINGOLIPID DELTA(4)-DESATURASE DES1"/>
    <property type="match status" value="1"/>
</dbReference>
<feature type="compositionally biased region" description="Basic and acidic residues" evidence="10">
    <location>
        <begin position="337"/>
        <end position="348"/>
    </location>
</feature>
<dbReference type="GO" id="GO:0046513">
    <property type="term" value="P:ceramide biosynthetic process"/>
    <property type="evidence" value="ECO:0007669"/>
    <property type="project" value="TreeGrafter"/>
</dbReference>
<dbReference type="Pfam" id="PF08557">
    <property type="entry name" value="Lipid_DES"/>
    <property type="match status" value="1"/>
</dbReference>
<evidence type="ECO:0000256" key="2">
    <source>
        <dbReference type="ARBA" id="ARBA00006146"/>
    </source>
</evidence>
<feature type="transmembrane region" description="Helical" evidence="11">
    <location>
        <begin position="105"/>
        <end position="126"/>
    </location>
</feature>
<keyword evidence="5 11" id="KW-1133">Transmembrane helix</keyword>